<dbReference type="KEGG" id="bsto:C0V70_17765"/>
<sequence>MSQTPNQPEKLSLVAKFKQNFKMLKEIFVLLKTHKKWWLMPIFFIFAILSMFIVLVGGGSILPAIYAIF</sequence>
<dbReference type="InterPro" id="IPR046031">
    <property type="entry name" value="DUF5989"/>
</dbReference>
<evidence type="ECO:0000313" key="1">
    <source>
        <dbReference type="EMBL" id="AUN99919.1"/>
    </source>
</evidence>
<keyword evidence="2" id="KW-1185">Reference proteome</keyword>
<proteinExistence type="predicted"/>
<evidence type="ECO:0000313" key="2">
    <source>
        <dbReference type="Proteomes" id="UP000235584"/>
    </source>
</evidence>
<organism evidence="1 2">
    <name type="scientific">Bacteriovorax stolpii</name>
    <name type="common">Bdellovibrio stolpii</name>
    <dbReference type="NCBI Taxonomy" id="960"/>
    <lineage>
        <taxon>Bacteria</taxon>
        <taxon>Pseudomonadati</taxon>
        <taxon>Bdellovibrionota</taxon>
        <taxon>Bacteriovoracia</taxon>
        <taxon>Bacteriovoracales</taxon>
        <taxon>Bacteriovoracaceae</taxon>
        <taxon>Bacteriovorax</taxon>
    </lineage>
</organism>
<dbReference type="EMBL" id="CP025704">
    <property type="protein sequence ID" value="AUN99919.1"/>
    <property type="molecule type" value="Genomic_DNA"/>
</dbReference>
<reference evidence="1 2" key="1">
    <citation type="submission" date="2018-01" db="EMBL/GenBank/DDBJ databases">
        <title>Complete genome sequence of Bacteriovorax stolpii DSM12778.</title>
        <authorList>
            <person name="Tang B."/>
            <person name="Chang J."/>
        </authorList>
    </citation>
    <scope>NUCLEOTIDE SEQUENCE [LARGE SCALE GENOMIC DNA]</scope>
    <source>
        <strain evidence="1 2">DSM 12778</strain>
    </source>
</reference>
<name>A0A2K9NWM1_BACTC</name>
<accession>A0A2K9NWM1</accession>
<dbReference type="Proteomes" id="UP000235584">
    <property type="component" value="Chromosome"/>
</dbReference>
<dbReference type="AlphaFoldDB" id="A0A2K9NWM1"/>
<gene>
    <name evidence="1" type="ORF">C0V70_17765</name>
</gene>
<dbReference type="RefSeq" id="WP_102245208.1">
    <property type="nucleotide sequence ID" value="NZ_CP025704.1"/>
</dbReference>
<dbReference type="Pfam" id="PF19451">
    <property type="entry name" value="DUF5989"/>
    <property type="match status" value="1"/>
</dbReference>
<protein>
    <submittedName>
        <fullName evidence="1">Uncharacterized protein</fullName>
    </submittedName>
</protein>